<organism evidence="1 2">
    <name type="scientific">Amborella trichopoda</name>
    <dbReference type="NCBI Taxonomy" id="13333"/>
    <lineage>
        <taxon>Eukaryota</taxon>
        <taxon>Viridiplantae</taxon>
        <taxon>Streptophyta</taxon>
        <taxon>Embryophyta</taxon>
        <taxon>Tracheophyta</taxon>
        <taxon>Spermatophyta</taxon>
        <taxon>Magnoliopsida</taxon>
        <taxon>Amborellales</taxon>
        <taxon>Amborellaceae</taxon>
        <taxon>Amborella</taxon>
    </lineage>
</organism>
<protein>
    <submittedName>
        <fullName evidence="1">Uncharacterized protein</fullName>
    </submittedName>
</protein>
<proteinExistence type="predicted"/>
<reference evidence="2" key="1">
    <citation type="journal article" date="2013" name="Science">
        <title>The Amborella genome and the evolution of flowering plants.</title>
        <authorList>
            <consortium name="Amborella Genome Project"/>
        </authorList>
    </citation>
    <scope>NUCLEOTIDE SEQUENCE [LARGE SCALE GENOMIC DNA]</scope>
</reference>
<dbReference type="HOGENOM" id="CLU_2657760_0_0_1"/>
<evidence type="ECO:0000313" key="1">
    <source>
        <dbReference type="EMBL" id="ERN14328.1"/>
    </source>
</evidence>
<accession>U5D1T8</accession>
<sequence>MVRHVARPSHLDQEQVTKSWKTGVFAAGSLLPISGRNALLGRGGGGSGAATCNVLASLFCLVLQKFFTSLSVRPGK</sequence>
<dbReference type="AlphaFoldDB" id="U5D1T8"/>
<evidence type="ECO:0000313" key="2">
    <source>
        <dbReference type="Proteomes" id="UP000017836"/>
    </source>
</evidence>
<dbReference type="Gramene" id="ERN14328">
    <property type="protein sequence ID" value="ERN14328"/>
    <property type="gene ID" value="AMTR_s00033p00201010"/>
</dbReference>
<name>U5D1T8_AMBTC</name>
<dbReference type="EMBL" id="KI392557">
    <property type="protein sequence ID" value="ERN14328.1"/>
    <property type="molecule type" value="Genomic_DNA"/>
</dbReference>
<dbReference type="Proteomes" id="UP000017836">
    <property type="component" value="Unassembled WGS sequence"/>
</dbReference>
<keyword evidence="2" id="KW-1185">Reference proteome</keyword>
<gene>
    <name evidence="1" type="ORF">AMTR_s00033p00201010</name>
</gene>